<keyword evidence="5" id="KW-0723">Serine/threonine-protein kinase</keyword>
<feature type="compositionally biased region" description="Low complexity" evidence="29">
    <location>
        <begin position="731"/>
        <end position="763"/>
    </location>
</feature>
<evidence type="ECO:0000259" key="30">
    <source>
        <dbReference type="PROSITE" id="PS50011"/>
    </source>
</evidence>
<feature type="compositionally biased region" description="Low complexity" evidence="29">
    <location>
        <begin position="857"/>
        <end position="869"/>
    </location>
</feature>
<evidence type="ECO:0000313" key="32">
    <source>
        <dbReference type="Proteomes" id="UP001487740"/>
    </source>
</evidence>
<comment type="catalytic activity">
    <reaction evidence="23">
        <text>L-tyrosyl-[protein] + ATP = O-phospho-L-tyrosyl-[protein] + ADP + H(+)</text>
        <dbReference type="Rhea" id="RHEA:10596"/>
        <dbReference type="Rhea" id="RHEA-COMP:10136"/>
        <dbReference type="Rhea" id="RHEA-COMP:20101"/>
        <dbReference type="ChEBI" id="CHEBI:15378"/>
        <dbReference type="ChEBI" id="CHEBI:30616"/>
        <dbReference type="ChEBI" id="CHEBI:46858"/>
        <dbReference type="ChEBI" id="CHEBI:61978"/>
        <dbReference type="ChEBI" id="CHEBI:456216"/>
        <dbReference type="EC" id="2.7.12.2"/>
    </reaction>
</comment>
<dbReference type="GO" id="GO:0004674">
    <property type="term" value="F:protein serine/threonine kinase activity"/>
    <property type="evidence" value="ECO:0007669"/>
    <property type="project" value="UniProtKB-KW"/>
</dbReference>
<keyword evidence="16" id="KW-0175">Coiled coil</keyword>
<dbReference type="PROSITE" id="PS00108">
    <property type="entry name" value="PROTEIN_KINASE_ST"/>
    <property type="match status" value="1"/>
</dbReference>
<evidence type="ECO:0000256" key="25">
    <source>
        <dbReference type="ARBA" id="ARBA00077430"/>
    </source>
</evidence>
<feature type="compositionally biased region" description="Polar residues" evidence="29">
    <location>
        <begin position="713"/>
        <end position="723"/>
    </location>
</feature>
<dbReference type="PANTHER" id="PTHR47238:SF2">
    <property type="entry name" value="DUAL SPECIFICITY MITOGEN-ACTIVATED PROTEIN KINASE KINASE HEMIPTEROUS"/>
    <property type="match status" value="1"/>
</dbReference>
<gene>
    <name evidence="31" type="ORF">O3P69_006195</name>
</gene>
<feature type="compositionally biased region" description="Polar residues" evidence="29">
    <location>
        <begin position="837"/>
        <end position="856"/>
    </location>
</feature>
<evidence type="ECO:0000256" key="12">
    <source>
        <dbReference type="ARBA" id="ARBA00022840"/>
    </source>
</evidence>
<feature type="compositionally biased region" description="Gly residues" evidence="29">
    <location>
        <begin position="437"/>
        <end position="451"/>
    </location>
</feature>
<feature type="compositionally biased region" description="Low complexity" evidence="29">
    <location>
        <begin position="572"/>
        <end position="603"/>
    </location>
</feature>
<keyword evidence="6" id="KW-0597">Phosphoprotein</keyword>
<feature type="compositionally biased region" description="Basic and acidic residues" evidence="29">
    <location>
        <begin position="520"/>
        <end position="532"/>
    </location>
</feature>
<evidence type="ECO:0000256" key="15">
    <source>
        <dbReference type="ARBA" id="ARBA00023016"/>
    </source>
</evidence>
<dbReference type="GO" id="GO:0006950">
    <property type="term" value="P:response to stress"/>
    <property type="evidence" value="ECO:0007669"/>
    <property type="project" value="UniProtKB-ARBA"/>
</dbReference>
<feature type="domain" description="Protein kinase" evidence="30">
    <location>
        <begin position="122"/>
        <end position="381"/>
    </location>
</feature>
<evidence type="ECO:0000256" key="24">
    <source>
        <dbReference type="ARBA" id="ARBA00073834"/>
    </source>
</evidence>
<dbReference type="GO" id="GO:0043408">
    <property type="term" value="P:regulation of MAPK cascade"/>
    <property type="evidence" value="ECO:0007669"/>
    <property type="project" value="UniProtKB-ARBA"/>
</dbReference>
<evidence type="ECO:0000256" key="14">
    <source>
        <dbReference type="ARBA" id="ARBA00022990"/>
    </source>
</evidence>
<feature type="region of interest" description="Disordered" evidence="29">
    <location>
        <begin position="417"/>
        <end position="689"/>
    </location>
</feature>
<dbReference type="InterPro" id="IPR017441">
    <property type="entry name" value="Protein_kinase_ATP_BS"/>
</dbReference>
<dbReference type="GO" id="GO:0005737">
    <property type="term" value="C:cytoplasm"/>
    <property type="evidence" value="ECO:0007669"/>
    <property type="project" value="UniProtKB-SubCell"/>
</dbReference>
<keyword evidence="14" id="KW-0007">Acetylation</keyword>
<evidence type="ECO:0000256" key="6">
    <source>
        <dbReference type="ARBA" id="ARBA00022553"/>
    </source>
</evidence>
<evidence type="ECO:0000256" key="29">
    <source>
        <dbReference type="SAM" id="MobiDB-lite"/>
    </source>
</evidence>
<accession>A0AAW0U5M9</accession>
<evidence type="ECO:0000256" key="19">
    <source>
        <dbReference type="ARBA" id="ARBA00038035"/>
    </source>
</evidence>
<dbReference type="PROSITE" id="PS00107">
    <property type="entry name" value="PROTEIN_KINASE_ATP"/>
    <property type="match status" value="1"/>
</dbReference>
<dbReference type="Gene3D" id="3.30.200.20">
    <property type="entry name" value="Phosphorylase Kinase, domain 1"/>
    <property type="match status" value="1"/>
</dbReference>
<evidence type="ECO:0000256" key="26">
    <source>
        <dbReference type="ARBA" id="ARBA00081151"/>
    </source>
</evidence>
<evidence type="ECO:0000256" key="3">
    <source>
        <dbReference type="ARBA" id="ARBA00004496"/>
    </source>
</evidence>
<dbReference type="GO" id="GO:1902533">
    <property type="term" value="P:positive regulation of intracellular signal transduction"/>
    <property type="evidence" value="ECO:0007669"/>
    <property type="project" value="UniProtKB-ARBA"/>
</dbReference>
<keyword evidence="12 28" id="KW-0067">ATP-binding</keyword>
<evidence type="ECO:0000256" key="10">
    <source>
        <dbReference type="ARBA" id="ARBA00022741"/>
    </source>
</evidence>
<keyword evidence="17" id="KW-0829">Tyrosine-protein kinase</keyword>
<comment type="catalytic activity">
    <reaction evidence="22">
        <text>L-threonyl-[protein] + ATP = O-phospho-L-threonyl-[protein] + ADP + H(+)</text>
        <dbReference type="Rhea" id="RHEA:46608"/>
        <dbReference type="Rhea" id="RHEA-COMP:11060"/>
        <dbReference type="Rhea" id="RHEA-COMP:11605"/>
        <dbReference type="ChEBI" id="CHEBI:15378"/>
        <dbReference type="ChEBI" id="CHEBI:30013"/>
        <dbReference type="ChEBI" id="CHEBI:30616"/>
        <dbReference type="ChEBI" id="CHEBI:61977"/>
        <dbReference type="ChEBI" id="CHEBI:456216"/>
        <dbReference type="EC" id="2.7.12.2"/>
    </reaction>
</comment>
<organism evidence="31 32">
    <name type="scientific">Scylla paramamosain</name>
    <name type="common">Mud crab</name>
    <dbReference type="NCBI Taxonomy" id="85552"/>
    <lineage>
        <taxon>Eukaryota</taxon>
        <taxon>Metazoa</taxon>
        <taxon>Ecdysozoa</taxon>
        <taxon>Arthropoda</taxon>
        <taxon>Crustacea</taxon>
        <taxon>Multicrustacea</taxon>
        <taxon>Malacostraca</taxon>
        <taxon>Eumalacostraca</taxon>
        <taxon>Eucarida</taxon>
        <taxon>Decapoda</taxon>
        <taxon>Pleocyemata</taxon>
        <taxon>Brachyura</taxon>
        <taxon>Eubrachyura</taxon>
        <taxon>Portunoidea</taxon>
        <taxon>Portunidae</taxon>
        <taxon>Portuninae</taxon>
        <taxon>Scylla</taxon>
    </lineage>
</organism>
<dbReference type="GO" id="GO:0010508">
    <property type="term" value="P:positive regulation of autophagy"/>
    <property type="evidence" value="ECO:0007669"/>
    <property type="project" value="UniProtKB-ARBA"/>
</dbReference>
<dbReference type="GO" id="GO:0004713">
    <property type="term" value="F:protein tyrosine kinase activity"/>
    <property type="evidence" value="ECO:0007669"/>
    <property type="project" value="UniProtKB-KW"/>
</dbReference>
<reference evidence="31 32" key="1">
    <citation type="submission" date="2023-03" db="EMBL/GenBank/DDBJ databases">
        <title>High-quality genome of Scylla paramamosain provides insights in environmental adaptation.</title>
        <authorList>
            <person name="Zhang L."/>
        </authorList>
    </citation>
    <scope>NUCLEOTIDE SEQUENCE [LARGE SCALE GENOMIC DNA]</scope>
    <source>
        <strain evidence="31">LZ_2023a</strain>
        <tissue evidence="31">Muscle</tissue>
    </source>
</reference>
<keyword evidence="7" id="KW-0808">Transferase</keyword>
<comment type="caution">
    <text evidence="31">The sequence shown here is derived from an EMBL/GenBank/DDBJ whole genome shotgun (WGS) entry which is preliminary data.</text>
</comment>
<evidence type="ECO:0000256" key="7">
    <source>
        <dbReference type="ARBA" id="ARBA00022679"/>
    </source>
</evidence>
<keyword evidence="9" id="KW-0479">Metal-binding</keyword>
<comment type="subcellular location">
    <subcellularLocation>
        <location evidence="3">Cytoplasm</location>
    </subcellularLocation>
    <subcellularLocation>
        <location evidence="2">Nucleus</location>
    </subcellularLocation>
</comment>
<dbReference type="FunFam" id="3.30.200.20:FF:000040">
    <property type="entry name" value="Dual specificity mitogen-activated protein kinase kinase"/>
    <property type="match status" value="1"/>
</dbReference>
<feature type="compositionally biased region" description="Basic residues" evidence="29">
    <location>
        <begin position="533"/>
        <end position="544"/>
    </location>
</feature>
<dbReference type="GO" id="GO:0004708">
    <property type="term" value="F:MAP kinase kinase activity"/>
    <property type="evidence" value="ECO:0007669"/>
    <property type="project" value="UniProtKB-EC"/>
</dbReference>
<feature type="compositionally biased region" description="Low complexity" evidence="29">
    <location>
        <begin position="479"/>
        <end position="502"/>
    </location>
</feature>
<dbReference type="EC" id="2.7.12.2" evidence="20"/>
<evidence type="ECO:0000256" key="18">
    <source>
        <dbReference type="ARBA" id="ARBA00023242"/>
    </source>
</evidence>
<evidence type="ECO:0000256" key="22">
    <source>
        <dbReference type="ARBA" id="ARBA00049299"/>
    </source>
</evidence>
<dbReference type="PROSITE" id="PS50011">
    <property type="entry name" value="PROTEIN_KINASE_DOM"/>
    <property type="match status" value="1"/>
</dbReference>
<feature type="region of interest" description="Disordered" evidence="29">
    <location>
        <begin position="704"/>
        <end position="879"/>
    </location>
</feature>
<evidence type="ECO:0000313" key="31">
    <source>
        <dbReference type="EMBL" id="KAK8395353.1"/>
    </source>
</evidence>
<keyword evidence="10 28" id="KW-0547">Nucleotide-binding</keyword>
<dbReference type="GO" id="GO:0000287">
    <property type="term" value="F:magnesium ion binding"/>
    <property type="evidence" value="ECO:0007669"/>
    <property type="project" value="UniProtKB-ARBA"/>
</dbReference>
<comment type="catalytic activity">
    <reaction evidence="21">
        <text>L-seryl-[protein] + ATP = O-phospho-L-seryl-[protein] + ADP + H(+)</text>
        <dbReference type="Rhea" id="RHEA:17989"/>
        <dbReference type="Rhea" id="RHEA-COMP:9863"/>
        <dbReference type="Rhea" id="RHEA-COMP:11604"/>
        <dbReference type="ChEBI" id="CHEBI:15378"/>
        <dbReference type="ChEBI" id="CHEBI:29999"/>
        <dbReference type="ChEBI" id="CHEBI:30616"/>
        <dbReference type="ChEBI" id="CHEBI:83421"/>
        <dbReference type="ChEBI" id="CHEBI:456216"/>
        <dbReference type="EC" id="2.7.12.2"/>
    </reaction>
</comment>
<dbReference type="GO" id="GO:0043068">
    <property type="term" value="P:positive regulation of programmed cell death"/>
    <property type="evidence" value="ECO:0007669"/>
    <property type="project" value="UniProtKB-ARBA"/>
</dbReference>
<comment type="cofactor">
    <cofactor evidence="1">
        <name>Mg(2+)</name>
        <dbReference type="ChEBI" id="CHEBI:18420"/>
    </cofactor>
</comment>
<keyword evidence="18" id="KW-0539">Nucleus</keyword>
<evidence type="ECO:0000256" key="16">
    <source>
        <dbReference type="ARBA" id="ARBA00023054"/>
    </source>
</evidence>
<protein>
    <recommendedName>
        <fullName evidence="24">Dual specificity mitogen-activated protein kinase kinase 7</fullName>
        <ecNumber evidence="20">2.7.12.2</ecNumber>
    </recommendedName>
    <alternativeName>
        <fullName evidence="26">JNK-activating kinase 2</fullName>
    </alternativeName>
    <alternativeName>
        <fullName evidence="25">MAPK/ERK kinase 7</fullName>
    </alternativeName>
    <alternativeName>
        <fullName evidence="27">c-Jun N-terminal kinase kinase 2</fullName>
    </alternativeName>
</protein>
<dbReference type="CDD" id="cd06618">
    <property type="entry name" value="PKc_MKK7"/>
    <property type="match status" value="1"/>
</dbReference>
<evidence type="ECO:0000256" key="1">
    <source>
        <dbReference type="ARBA" id="ARBA00001946"/>
    </source>
</evidence>
<dbReference type="InterPro" id="IPR008271">
    <property type="entry name" value="Ser/Thr_kinase_AS"/>
</dbReference>
<dbReference type="InterPro" id="IPR052468">
    <property type="entry name" value="Dual_spec_MAPK_kinase"/>
</dbReference>
<dbReference type="GO" id="GO:0005634">
    <property type="term" value="C:nucleus"/>
    <property type="evidence" value="ECO:0007669"/>
    <property type="project" value="UniProtKB-SubCell"/>
</dbReference>
<evidence type="ECO:0000256" key="28">
    <source>
        <dbReference type="PROSITE-ProRule" id="PRU10141"/>
    </source>
</evidence>
<feature type="compositionally biased region" description="Low complexity" evidence="29">
    <location>
        <begin position="417"/>
        <end position="431"/>
    </location>
</feature>
<dbReference type="Pfam" id="PF00069">
    <property type="entry name" value="Pkinase"/>
    <property type="match status" value="1"/>
</dbReference>
<evidence type="ECO:0000256" key="5">
    <source>
        <dbReference type="ARBA" id="ARBA00022527"/>
    </source>
</evidence>
<dbReference type="Gene3D" id="1.10.510.10">
    <property type="entry name" value="Transferase(Phosphotransferase) domain 1"/>
    <property type="match status" value="1"/>
</dbReference>
<dbReference type="InterPro" id="IPR000719">
    <property type="entry name" value="Prot_kinase_dom"/>
</dbReference>
<feature type="compositionally biased region" description="Gly residues" evidence="29">
    <location>
        <begin position="553"/>
        <end position="565"/>
    </location>
</feature>
<feature type="compositionally biased region" description="Basic and acidic residues" evidence="29">
    <location>
        <begin position="466"/>
        <end position="477"/>
    </location>
</feature>
<dbReference type="FunFam" id="1.10.510.10:FF:000214">
    <property type="entry name" value="Dual specificity mitogen-activated protein kinase kinase 7"/>
    <property type="match status" value="1"/>
</dbReference>
<keyword evidence="15" id="KW-0346">Stress response</keyword>
<dbReference type="AlphaFoldDB" id="A0AAW0U5M9"/>
<sequence length="910" mass="99343">MATLSSLQDRLQGLGSRLKAENEAKSRERMTSGFNLELTRERPGSERRPKPALTGDNRLPMRPNTISGRQRERPKIELPLLFEPRQQQSDLPELDAHVKEITRKNGNLVIESKSYKSSIEDMEYISELGNGTSGNVVKMLHKSSKKVIAVKQMRRSGNLEETKRVFFDLEVVLKSDCPFIVQCLGCFITDSDVWICMELMATCLDKLTKRYKKPIPEPILGKISVATLKALNYLKESHGVIHRDVKPSNILLDERGNIKLCDFGISGRLVDSKAKTRSAGCAAYMAPERIDPPDPNKPDYDIRADVWSLGITLVELATGQFPYKDCRNDFEVLTKVLQDDPPSLPKDGTFSPEFCDFVNDCLIKEYRLRPKYKKLLDYAFIKKYEQKKVDVSAWFADVCRATDQKVRNSPQRVSIFSSPLLSRASRSTSRPPSVPSSGGGGGGGGGSGGGDATLPPPPVAPRRRSRTPEAHSHDRLNHHPQQQQQQQQQHSSPSHQQQNQIHHQTEEKSHPSPQKYHLPHHLENRQREQEHQKQRHHHHHRHKHQNSDDDGDGGGSGGGGGGGGVNSPSRLCDGNSSSCCSSSCSSSNGSSNGSSSDGNGVVSRSQLPASPSLTRAVSASPSRSGPPLSPAPSRALSTSPLPRTVLPSAHPPHSYHGVSHTGSFPQPPLSAPHQYAVPPTTQSFSPFNYSPRPYSHVYSQYSNPYTQVLPPRSSHSSFYNSGCGSVRDSRGSQGSCSGSTQSSSSGTTSTTNTTCSGAGTSGSVREMACSWPTPGGQREAWGSCASSQGGSATTTSVSQTPPMHRKTPEPVSSRYPPTYLPPHVSPLVSRRKVENRTAVTTAANGSSHNHSHPSQVSTAAPLPASSAGLPPAPPSLTTPHYRYTQEAYYNSRPYYTPEPQRRIFPRLGNP</sequence>
<keyword evidence="11" id="KW-0418">Kinase</keyword>
<comment type="similarity">
    <text evidence="19">Belongs to the protein kinase superfamily. STE Ser/Thr protein kinase family. MAP kinase kinase subfamily.</text>
</comment>
<evidence type="ECO:0000256" key="8">
    <source>
        <dbReference type="ARBA" id="ARBA00022703"/>
    </source>
</evidence>
<proteinExistence type="inferred from homology"/>
<feature type="region of interest" description="Disordered" evidence="29">
    <location>
        <begin position="16"/>
        <end position="73"/>
    </location>
</feature>
<evidence type="ECO:0000256" key="17">
    <source>
        <dbReference type="ARBA" id="ARBA00023137"/>
    </source>
</evidence>
<feature type="compositionally biased region" description="Polar residues" evidence="29">
    <location>
        <begin position="604"/>
        <end position="617"/>
    </location>
</feature>
<keyword evidence="32" id="KW-1185">Reference proteome</keyword>
<evidence type="ECO:0000256" key="9">
    <source>
        <dbReference type="ARBA" id="ARBA00022723"/>
    </source>
</evidence>
<evidence type="ECO:0000256" key="4">
    <source>
        <dbReference type="ARBA" id="ARBA00022490"/>
    </source>
</evidence>
<evidence type="ECO:0000256" key="27">
    <source>
        <dbReference type="ARBA" id="ARBA00083185"/>
    </source>
</evidence>
<feature type="compositionally biased region" description="Low complexity" evidence="29">
    <location>
        <begin position="618"/>
        <end position="643"/>
    </location>
</feature>
<feature type="compositionally biased region" description="Basic and acidic residues" evidence="29">
    <location>
        <begin position="38"/>
        <end position="49"/>
    </location>
</feature>
<dbReference type="SMART" id="SM00220">
    <property type="entry name" value="S_TKc"/>
    <property type="match status" value="1"/>
</dbReference>
<evidence type="ECO:0000256" key="20">
    <source>
        <dbReference type="ARBA" id="ARBA00038999"/>
    </source>
</evidence>
<keyword evidence="4" id="KW-0963">Cytoplasm</keyword>
<feature type="compositionally biased region" description="Polar residues" evidence="29">
    <location>
        <begin position="679"/>
        <end position="688"/>
    </location>
</feature>
<name>A0AAW0U5M9_SCYPA</name>
<dbReference type="InterPro" id="IPR011009">
    <property type="entry name" value="Kinase-like_dom_sf"/>
</dbReference>
<dbReference type="SUPFAM" id="SSF56112">
    <property type="entry name" value="Protein kinase-like (PK-like)"/>
    <property type="match status" value="1"/>
</dbReference>
<dbReference type="GO" id="GO:0006915">
    <property type="term" value="P:apoptotic process"/>
    <property type="evidence" value="ECO:0007669"/>
    <property type="project" value="UniProtKB-KW"/>
</dbReference>
<dbReference type="EMBL" id="JARAKH010000018">
    <property type="protein sequence ID" value="KAK8395353.1"/>
    <property type="molecule type" value="Genomic_DNA"/>
</dbReference>
<keyword evidence="13" id="KW-0460">Magnesium</keyword>
<dbReference type="GO" id="GO:0005524">
    <property type="term" value="F:ATP binding"/>
    <property type="evidence" value="ECO:0007669"/>
    <property type="project" value="UniProtKB-UniRule"/>
</dbReference>
<feature type="compositionally biased region" description="Low complexity" evidence="29">
    <location>
        <begin position="780"/>
        <end position="798"/>
    </location>
</feature>
<evidence type="ECO:0000256" key="21">
    <source>
        <dbReference type="ARBA" id="ARBA00049014"/>
    </source>
</evidence>
<evidence type="ECO:0000256" key="13">
    <source>
        <dbReference type="ARBA" id="ARBA00022842"/>
    </source>
</evidence>
<feature type="compositionally biased region" description="Basic and acidic residues" evidence="29">
    <location>
        <begin position="18"/>
        <end position="30"/>
    </location>
</feature>
<keyword evidence="8" id="KW-0053">Apoptosis</keyword>
<dbReference type="Proteomes" id="UP001487740">
    <property type="component" value="Unassembled WGS sequence"/>
</dbReference>
<evidence type="ECO:0000256" key="11">
    <source>
        <dbReference type="ARBA" id="ARBA00022777"/>
    </source>
</evidence>
<dbReference type="PANTHER" id="PTHR47238">
    <property type="entry name" value="MITOGEN-ACTIVATED PROTEIN KINASE KINASE 5"/>
    <property type="match status" value="1"/>
</dbReference>
<feature type="binding site" evidence="28">
    <location>
        <position position="151"/>
    </location>
    <ligand>
        <name>ATP</name>
        <dbReference type="ChEBI" id="CHEBI:30616"/>
    </ligand>
</feature>
<evidence type="ECO:0000256" key="23">
    <source>
        <dbReference type="ARBA" id="ARBA00051693"/>
    </source>
</evidence>
<evidence type="ECO:0000256" key="2">
    <source>
        <dbReference type="ARBA" id="ARBA00004123"/>
    </source>
</evidence>